<proteinExistence type="predicted"/>
<keyword evidence="1" id="KW-0732">Signal</keyword>
<dbReference type="eggNOG" id="ENOG502SSM3">
    <property type="taxonomic scope" value="Eukaryota"/>
</dbReference>
<name>M7TRL6_EUTLA</name>
<dbReference type="KEGG" id="ela:UCREL1_3652"/>
<feature type="chain" id="PRO_5004085944" description="Infection structure specific protein" evidence="1">
    <location>
        <begin position="20"/>
        <end position="167"/>
    </location>
</feature>
<keyword evidence="3" id="KW-1185">Reference proteome</keyword>
<dbReference type="OMA" id="FTNSCEF"/>
<dbReference type="Proteomes" id="UP000012174">
    <property type="component" value="Unassembled WGS sequence"/>
</dbReference>
<dbReference type="AlphaFoldDB" id="M7TRL6"/>
<evidence type="ECO:0000313" key="3">
    <source>
        <dbReference type="Proteomes" id="UP000012174"/>
    </source>
</evidence>
<dbReference type="OrthoDB" id="4845881at2759"/>
<sequence length="167" mass="16971">MQFTTLALGLISAAAAVSAYELPAHPAVAARAIEARGTDECLSVASTVIPRITDFPTPPADVESYLATADVTTTDACVDPVITGDVGSQFSSWASEYTAWSDEHVSDFRALWQACSDVSEVATAIPTGSDACSSLVARITSNPGAPRETGAMAAAALFAAGAVAAAM</sequence>
<evidence type="ECO:0008006" key="4">
    <source>
        <dbReference type="Google" id="ProtNLM"/>
    </source>
</evidence>
<evidence type="ECO:0000313" key="2">
    <source>
        <dbReference type="EMBL" id="EMR69320.1"/>
    </source>
</evidence>
<gene>
    <name evidence="2" type="ORF">UCREL1_3652</name>
</gene>
<accession>M7TRL6</accession>
<reference evidence="3" key="1">
    <citation type="journal article" date="2013" name="Genome Announc.">
        <title>Draft genome sequence of the grapevine dieback fungus Eutypa lata UCR-EL1.</title>
        <authorList>
            <person name="Blanco-Ulate B."/>
            <person name="Rolshausen P.E."/>
            <person name="Cantu D."/>
        </authorList>
    </citation>
    <scope>NUCLEOTIDE SEQUENCE [LARGE SCALE GENOMIC DNA]</scope>
    <source>
        <strain evidence="3">UCR-EL1</strain>
    </source>
</reference>
<dbReference type="EMBL" id="KB706098">
    <property type="protein sequence ID" value="EMR69320.1"/>
    <property type="molecule type" value="Genomic_DNA"/>
</dbReference>
<evidence type="ECO:0000256" key="1">
    <source>
        <dbReference type="SAM" id="SignalP"/>
    </source>
</evidence>
<protein>
    <recommendedName>
        <fullName evidence="4">Infection structure specific protein</fullName>
    </recommendedName>
</protein>
<organism evidence="2 3">
    <name type="scientific">Eutypa lata (strain UCR-EL1)</name>
    <name type="common">Grapevine dieback disease fungus</name>
    <name type="synonym">Eutypa armeniacae</name>
    <dbReference type="NCBI Taxonomy" id="1287681"/>
    <lineage>
        <taxon>Eukaryota</taxon>
        <taxon>Fungi</taxon>
        <taxon>Dikarya</taxon>
        <taxon>Ascomycota</taxon>
        <taxon>Pezizomycotina</taxon>
        <taxon>Sordariomycetes</taxon>
        <taxon>Xylariomycetidae</taxon>
        <taxon>Xylariales</taxon>
        <taxon>Diatrypaceae</taxon>
        <taxon>Eutypa</taxon>
    </lineage>
</organism>
<dbReference type="HOGENOM" id="CLU_091752_1_0_1"/>
<feature type="signal peptide" evidence="1">
    <location>
        <begin position="1"/>
        <end position="19"/>
    </location>
</feature>